<dbReference type="CDD" id="cd02208">
    <property type="entry name" value="cupin_RmlC-like"/>
    <property type="match status" value="1"/>
</dbReference>
<organism evidence="5 6">
    <name type="scientific">Paenibacillus xylanilyticus</name>
    <dbReference type="NCBI Taxonomy" id="248903"/>
    <lineage>
        <taxon>Bacteria</taxon>
        <taxon>Bacillati</taxon>
        <taxon>Bacillota</taxon>
        <taxon>Bacilli</taxon>
        <taxon>Bacillales</taxon>
        <taxon>Paenibacillaceae</taxon>
        <taxon>Paenibacillus</taxon>
    </lineage>
</organism>
<dbReference type="SUPFAM" id="SSF51215">
    <property type="entry name" value="Regulatory protein AraC"/>
    <property type="match status" value="1"/>
</dbReference>
<keyword evidence="3" id="KW-0804">Transcription</keyword>
<dbReference type="PANTHER" id="PTHR43280:SF28">
    <property type="entry name" value="HTH-TYPE TRANSCRIPTIONAL ACTIVATOR RHAS"/>
    <property type="match status" value="1"/>
</dbReference>
<dbReference type="GO" id="GO:0003700">
    <property type="term" value="F:DNA-binding transcription factor activity"/>
    <property type="evidence" value="ECO:0007669"/>
    <property type="project" value="InterPro"/>
</dbReference>
<comment type="caution">
    <text evidence="5">The sequence shown here is derived from an EMBL/GenBank/DDBJ whole genome shotgun (WGS) entry which is preliminary data.</text>
</comment>
<keyword evidence="6" id="KW-1185">Reference proteome</keyword>
<dbReference type="AlphaFoldDB" id="A0A7Y6EY31"/>
<dbReference type="Pfam" id="PF12833">
    <property type="entry name" value="HTH_18"/>
    <property type="match status" value="1"/>
</dbReference>
<sequence>MLDLKALHENTRIDHKSHPFQLFQNRCSGMKSEECIMYLHWHEHFELIAMRKGNAVFHIDSRPYTAGPGEVLVIPGGTLHVGYALEEGDVEYDSVVVNAALFHDFTHDPLHLQYVAPYLEGRIRFPVKPAEQDRICLDYYSLIHDAIEEMVMQPPAYQLVAKSKLHALFTMLARTFMPQQLPERTTGSYFPNRERFKQLIEHIEANAADKMSVTEAASQVGLNTYHFCKMFKKLTGRTFVEYVNGCRMTEAEHLLRTSNLTITEIAARVGCDNANYFTKLYKQYKGMTPSEGRMKKETGGLH</sequence>
<reference evidence="5 6" key="1">
    <citation type="submission" date="2020-05" db="EMBL/GenBank/DDBJ databases">
        <title>Genome Sequencing of Type Strains.</title>
        <authorList>
            <person name="Lemaire J.F."/>
            <person name="Inderbitzin P."/>
            <person name="Gregorio O.A."/>
            <person name="Collins S.B."/>
            <person name="Wespe N."/>
            <person name="Knight-Connoni V."/>
        </authorList>
    </citation>
    <scope>NUCLEOTIDE SEQUENCE [LARGE SCALE GENOMIC DNA]</scope>
    <source>
        <strain evidence="5 6">LMG 21957</strain>
    </source>
</reference>
<dbReference type="PRINTS" id="PR00032">
    <property type="entry name" value="HTHARAC"/>
</dbReference>
<dbReference type="SMART" id="SM00342">
    <property type="entry name" value="HTH_ARAC"/>
    <property type="match status" value="1"/>
</dbReference>
<dbReference type="Pfam" id="PF02311">
    <property type="entry name" value="AraC_binding"/>
    <property type="match status" value="1"/>
</dbReference>
<protein>
    <submittedName>
        <fullName evidence="5">AraC family transcriptional regulator</fullName>
    </submittedName>
</protein>
<keyword evidence="2" id="KW-0238">DNA-binding</keyword>
<dbReference type="PANTHER" id="PTHR43280">
    <property type="entry name" value="ARAC-FAMILY TRANSCRIPTIONAL REGULATOR"/>
    <property type="match status" value="1"/>
</dbReference>
<evidence type="ECO:0000256" key="2">
    <source>
        <dbReference type="ARBA" id="ARBA00023125"/>
    </source>
</evidence>
<dbReference type="InterPro" id="IPR009057">
    <property type="entry name" value="Homeodomain-like_sf"/>
</dbReference>
<evidence type="ECO:0000313" key="6">
    <source>
        <dbReference type="Proteomes" id="UP000526125"/>
    </source>
</evidence>
<evidence type="ECO:0000256" key="1">
    <source>
        <dbReference type="ARBA" id="ARBA00023015"/>
    </source>
</evidence>
<dbReference type="EMBL" id="JABMCB010000201">
    <property type="protein sequence ID" value="NUU78458.1"/>
    <property type="molecule type" value="Genomic_DNA"/>
</dbReference>
<dbReference type="Gene3D" id="2.60.120.10">
    <property type="entry name" value="Jelly Rolls"/>
    <property type="match status" value="1"/>
</dbReference>
<dbReference type="InterPro" id="IPR014710">
    <property type="entry name" value="RmlC-like_jellyroll"/>
</dbReference>
<dbReference type="Proteomes" id="UP000526125">
    <property type="component" value="Unassembled WGS sequence"/>
</dbReference>
<accession>A0A7Y6EY31</accession>
<proteinExistence type="predicted"/>
<dbReference type="InterPro" id="IPR018060">
    <property type="entry name" value="HTH_AraC"/>
</dbReference>
<dbReference type="Gene3D" id="1.10.10.60">
    <property type="entry name" value="Homeodomain-like"/>
    <property type="match status" value="2"/>
</dbReference>
<feature type="domain" description="HTH araC/xylS-type" evidence="4">
    <location>
        <begin position="197"/>
        <end position="295"/>
    </location>
</feature>
<name>A0A7Y6EY31_9BACL</name>
<dbReference type="InterPro" id="IPR020449">
    <property type="entry name" value="Tscrpt_reg_AraC-type_HTH"/>
</dbReference>
<dbReference type="GO" id="GO:0043565">
    <property type="term" value="F:sequence-specific DNA binding"/>
    <property type="evidence" value="ECO:0007669"/>
    <property type="project" value="InterPro"/>
</dbReference>
<evidence type="ECO:0000313" key="5">
    <source>
        <dbReference type="EMBL" id="NUU78458.1"/>
    </source>
</evidence>
<dbReference type="SUPFAM" id="SSF46689">
    <property type="entry name" value="Homeodomain-like"/>
    <property type="match status" value="2"/>
</dbReference>
<dbReference type="RefSeq" id="WP_175398080.1">
    <property type="nucleotide sequence ID" value="NZ_JABMCB010000201.1"/>
</dbReference>
<evidence type="ECO:0000256" key="3">
    <source>
        <dbReference type="ARBA" id="ARBA00023163"/>
    </source>
</evidence>
<gene>
    <name evidence="5" type="ORF">HP552_24910</name>
</gene>
<dbReference type="InterPro" id="IPR003313">
    <property type="entry name" value="AraC-bd"/>
</dbReference>
<dbReference type="PROSITE" id="PS01124">
    <property type="entry name" value="HTH_ARAC_FAMILY_2"/>
    <property type="match status" value="1"/>
</dbReference>
<keyword evidence="1" id="KW-0805">Transcription regulation</keyword>
<evidence type="ECO:0000259" key="4">
    <source>
        <dbReference type="PROSITE" id="PS01124"/>
    </source>
</evidence>
<dbReference type="InterPro" id="IPR037923">
    <property type="entry name" value="HTH-like"/>
</dbReference>